<dbReference type="OrthoDB" id="1877845at2759"/>
<dbReference type="GO" id="GO:0006355">
    <property type="term" value="P:regulation of DNA-templated transcription"/>
    <property type="evidence" value="ECO:0007669"/>
    <property type="project" value="InterPro"/>
</dbReference>
<organism evidence="7 8">
    <name type="scientific">Macleaya cordata</name>
    <name type="common">Five-seeded plume-poppy</name>
    <name type="synonym">Bocconia cordata</name>
    <dbReference type="NCBI Taxonomy" id="56857"/>
    <lineage>
        <taxon>Eukaryota</taxon>
        <taxon>Viridiplantae</taxon>
        <taxon>Streptophyta</taxon>
        <taxon>Embryophyta</taxon>
        <taxon>Tracheophyta</taxon>
        <taxon>Spermatophyta</taxon>
        <taxon>Magnoliopsida</taxon>
        <taxon>Ranunculales</taxon>
        <taxon>Papaveraceae</taxon>
        <taxon>Papaveroideae</taxon>
        <taxon>Macleaya</taxon>
    </lineage>
</organism>
<evidence type="ECO:0000256" key="3">
    <source>
        <dbReference type="ARBA" id="ARBA00023163"/>
    </source>
</evidence>
<dbReference type="InterPro" id="IPR003441">
    <property type="entry name" value="NAC-dom"/>
</dbReference>
<gene>
    <name evidence="7" type="ORF">BVC80_1279g8</name>
</gene>
<dbReference type="OMA" id="DWIMDEY"/>
<evidence type="ECO:0000256" key="4">
    <source>
        <dbReference type="ARBA" id="ARBA00023242"/>
    </source>
</evidence>
<evidence type="ECO:0000259" key="6">
    <source>
        <dbReference type="PROSITE" id="PS51005"/>
    </source>
</evidence>
<evidence type="ECO:0000313" key="8">
    <source>
        <dbReference type="Proteomes" id="UP000195402"/>
    </source>
</evidence>
<comment type="caution">
    <text evidence="7">The sequence shown here is derived from an EMBL/GenBank/DDBJ whole genome shotgun (WGS) entry which is preliminary data.</text>
</comment>
<feature type="region of interest" description="Disordered" evidence="5">
    <location>
        <begin position="195"/>
        <end position="214"/>
    </location>
</feature>
<keyword evidence="2" id="KW-0238">DNA-binding</keyword>
<dbReference type="PANTHER" id="PTHR31719:SF134">
    <property type="entry name" value="NAC DOMAIN-CONTAINING PROTEIN 104"/>
    <property type="match status" value="1"/>
</dbReference>
<dbReference type="Gene3D" id="2.170.150.80">
    <property type="entry name" value="NAC domain"/>
    <property type="match status" value="1"/>
</dbReference>
<reference evidence="7 8" key="1">
    <citation type="journal article" date="2017" name="Mol. Plant">
        <title>The Genome of Medicinal Plant Macleaya cordata Provides New Insights into Benzylisoquinoline Alkaloids Metabolism.</title>
        <authorList>
            <person name="Liu X."/>
            <person name="Liu Y."/>
            <person name="Huang P."/>
            <person name="Ma Y."/>
            <person name="Qing Z."/>
            <person name="Tang Q."/>
            <person name="Cao H."/>
            <person name="Cheng P."/>
            <person name="Zheng Y."/>
            <person name="Yuan Z."/>
            <person name="Zhou Y."/>
            <person name="Liu J."/>
            <person name="Tang Z."/>
            <person name="Zhuo Y."/>
            <person name="Zhang Y."/>
            <person name="Yu L."/>
            <person name="Huang J."/>
            <person name="Yang P."/>
            <person name="Peng Q."/>
            <person name="Zhang J."/>
            <person name="Jiang W."/>
            <person name="Zhang Z."/>
            <person name="Lin K."/>
            <person name="Ro D.K."/>
            <person name="Chen X."/>
            <person name="Xiong X."/>
            <person name="Shang Y."/>
            <person name="Huang S."/>
            <person name="Zeng J."/>
        </authorList>
    </citation>
    <scope>NUCLEOTIDE SEQUENCE [LARGE SCALE GENOMIC DNA]</scope>
    <source>
        <strain evidence="8">cv. BLH2017</strain>
        <tissue evidence="7">Root</tissue>
    </source>
</reference>
<dbReference type="InParanoid" id="A0A200PZK4"/>
<evidence type="ECO:0000256" key="5">
    <source>
        <dbReference type="SAM" id="MobiDB-lite"/>
    </source>
</evidence>
<evidence type="ECO:0000256" key="1">
    <source>
        <dbReference type="ARBA" id="ARBA00023015"/>
    </source>
</evidence>
<accession>A0A200PZK4</accession>
<dbReference type="STRING" id="56857.A0A200PZK4"/>
<dbReference type="AlphaFoldDB" id="A0A200PZK4"/>
<dbReference type="InterPro" id="IPR036093">
    <property type="entry name" value="NAC_dom_sf"/>
</dbReference>
<dbReference type="PANTHER" id="PTHR31719">
    <property type="entry name" value="NAC TRANSCRIPTION FACTOR 56"/>
    <property type="match status" value="1"/>
</dbReference>
<dbReference type="GO" id="GO:0048731">
    <property type="term" value="P:system development"/>
    <property type="evidence" value="ECO:0007669"/>
    <property type="project" value="TreeGrafter"/>
</dbReference>
<dbReference type="SUPFAM" id="SSF101941">
    <property type="entry name" value="NAC domain"/>
    <property type="match status" value="1"/>
</dbReference>
<dbReference type="GO" id="GO:0003677">
    <property type="term" value="F:DNA binding"/>
    <property type="evidence" value="ECO:0007669"/>
    <property type="project" value="UniProtKB-KW"/>
</dbReference>
<evidence type="ECO:0000256" key="2">
    <source>
        <dbReference type="ARBA" id="ARBA00023125"/>
    </source>
</evidence>
<proteinExistence type="predicted"/>
<dbReference type="PROSITE" id="PS51005">
    <property type="entry name" value="NAC"/>
    <property type="match status" value="1"/>
</dbReference>
<dbReference type="FunCoup" id="A0A200PZK4">
    <property type="interactions" value="45"/>
</dbReference>
<keyword evidence="3" id="KW-0804">Transcription</keyword>
<feature type="domain" description="NAC" evidence="6">
    <location>
        <begin position="10"/>
        <end position="192"/>
    </location>
</feature>
<keyword evidence="1" id="KW-0805">Transcription regulation</keyword>
<keyword evidence="4" id="KW-0539">Nucleus</keyword>
<keyword evidence="8" id="KW-1185">Reference proteome</keyword>
<sequence>MGDNNNSVNLPPGFRFNPTDQELILHLLHRKAALLPCVPNVIPDLKLYPYDPWDLTGKALAGDNYQWYFFSRRTSNRVSASGYWMALDVDDEPIVIPHDHDHTASSTRSTSSSSKVAGLKKYLVFYMAQGIKTNWIMHEYRLMADSCASSSSNSSSSSSRSSSSSYQRRSSASLLNPKIDWSKWVLCRVFEQNGGGSEGSFDHGDEDDDDGTELSGLDEVFLSLDDLDDISLP</sequence>
<name>A0A200PZK4_MACCD</name>
<dbReference type="Pfam" id="PF02365">
    <property type="entry name" value="NAM"/>
    <property type="match status" value="1"/>
</dbReference>
<dbReference type="Proteomes" id="UP000195402">
    <property type="component" value="Unassembled WGS sequence"/>
</dbReference>
<evidence type="ECO:0000313" key="7">
    <source>
        <dbReference type="EMBL" id="OVA03649.1"/>
    </source>
</evidence>
<dbReference type="EMBL" id="MVGT01003630">
    <property type="protein sequence ID" value="OVA03649.1"/>
    <property type="molecule type" value="Genomic_DNA"/>
</dbReference>
<protein>
    <submittedName>
        <fullName evidence="7">NAC domain</fullName>
    </submittedName>
</protein>